<keyword evidence="3" id="KW-1185">Reference proteome</keyword>
<dbReference type="Proteomes" id="UP000179807">
    <property type="component" value="Unassembled WGS sequence"/>
</dbReference>
<protein>
    <submittedName>
        <fullName evidence="2">Uncharacterized protein</fullName>
    </submittedName>
</protein>
<comment type="caution">
    <text evidence="2">The sequence shown here is derived from an EMBL/GenBank/DDBJ whole genome shotgun (WGS) entry which is preliminary data.</text>
</comment>
<dbReference type="EMBL" id="MLAK01000567">
    <property type="protein sequence ID" value="OHT12278.1"/>
    <property type="molecule type" value="Genomic_DNA"/>
</dbReference>
<feature type="compositionally biased region" description="Basic and acidic residues" evidence="1">
    <location>
        <begin position="175"/>
        <end position="190"/>
    </location>
</feature>
<organism evidence="2 3">
    <name type="scientific">Tritrichomonas foetus</name>
    <dbReference type="NCBI Taxonomy" id="1144522"/>
    <lineage>
        <taxon>Eukaryota</taxon>
        <taxon>Metamonada</taxon>
        <taxon>Parabasalia</taxon>
        <taxon>Tritrichomonadida</taxon>
        <taxon>Tritrichomonadidae</taxon>
        <taxon>Tritrichomonas</taxon>
    </lineage>
</organism>
<dbReference type="RefSeq" id="XP_068365414.1">
    <property type="nucleotide sequence ID" value="XM_068499895.1"/>
</dbReference>
<evidence type="ECO:0000256" key="1">
    <source>
        <dbReference type="SAM" id="MobiDB-lite"/>
    </source>
</evidence>
<gene>
    <name evidence="2" type="ORF">TRFO_17964</name>
</gene>
<reference evidence="2" key="1">
    <citation type="submission" date="2016-10" db="EMBL/GenBank/DDBJ databases">
        <authorList>
            <person name="Benchimol M."/>
            <person name="Almeida L.G."/>
            <person name="Vasconcelos A.T."/>
            <person name="Perreira-Neves A."/>
            <person name="Rosa I.A."/>
            <person name="Tasca T."/>
            <person name="Bogo M.R."/>
            <person name="de Souza W."/>
        </authorList>
    </citation>
    <scope>NUCLEOTIDE SEQUENCE [LARGE SCALE GENOMIC DNA]</scope>
    <source>
        <strain evidence="2">K</strain>
    </source>
</reference>
<feature type="compositionally biased region" description="Polar residues" evidence="1">
    <location>
        <begin position="191"/>
        <end position="203"/>
    </location>
</feature>
<sequence length="703" mass="81103">MLLTPSPEALLHRNHPNYADSLIQNYYAQLDKLSNNDPSINYSAFFDLSFLSLNVQFPNIKYSPYNSAFVISTALNSNNSDMNLYFGTLALQRNDIPSAMHFIREAVKKGNVAAMNLLAQWQISLPGYTESLQDPNSQKETQSHNGLQSQKDNEQMNNDVQLQKGDEQLKNDVQLKSDVQSQKDDVRVKNDIQTLESPSNVNDSSEKEKKSFAFLNSRLLLYRANKMGSNDAILLMANLYDRPNHYFSSLFYYLKHFSGNHSVYSALQICKILHSHLKIKHSLRKWILYTIACGEPYFLDVMISYSKNPDNADPKSSKAQEVLWNDVKLQYFKRLNLFEKRDYFQYSNFEPKLIGIDAKLAINENINTLLREVIRKRRDFLPSPQPPVDFCSTKYLSNEPPNNTSTNSRNISIFNTNFHNSNCLYRNQQKHIGQVNYQNQCQNGRQNHINFKNEENLIAYFPLKNKTQIVLRIFEFTSSDFKKRNLQAAQILLYNLYNIDQKGILNSKIFKTRITSKNHFWLTSCGFICTLLNDLKSAVKLFLKASRLGNFTATMMCGFLIFHMETFEESLRHISDVYKTDNVYILDDSSLIDQNQEKKFTINNNKQEAGMYFGKCALDPVALIHLGLMLDDPSKIDCACSLLGIPSRIETIVWLMKILEKGVKMPFLSLVPAKMFCLAAIDTGLKQNEDITELLNYYHEHFE</sequence>
<name>A0A1J4KRI4_9EUKA</name>
<dbReference type="AlphaFoldDB" id="A0A1J4KRI4"/>
<feature type="region of interest" description="Disordered" evidence="1">
    <location>
        <begin position="175"/>
        <end position="207"/>
    </location>
</feature>
<feature type="region of interest" description="Disordered" evidence="1">
    <location>
        <begin position="130"/>
        <end position="155"/>
    </location>
</feature>
<dbReference type="VEuPathDB" id="TrichDB:TRFO_17964"/>
<proteinExistence type="predicted"/>
<evidence type="ECO:0000313" key="2">
    <source>
        <dbReference type="EMBL" id="OHT12278.1"/>
    </source>
</evidence>
<accession>A0A1J4KRI4</accession>
<evidence type="ECO:0000313" key="3">
    <source>
        <dbReference type="Proteomes" id="UP000179807"/>
    </source>
</evidence>
<dbReference type="GeneID" id="94834599"/>